<organism evidence="1 2">
    <name type="scientific">Aureobasidium pullulans EXF-150</name>
    <dbReference type="NCBI Taxonomy" id="1043002"/>
    <lineage>
        <taxon>Eukaryota</taxon>
        <taxon>Fungi</taxon>
        <taxon>Dikarya</taxon>
        <taxon>Ascomycota</taxon>
        <taxon>Pezizomycotina</taxon>
        <taxon>Dothideomycetes</taxon>
        <taxon>Dothideomycetidae</taxon>
        <taxon>Dothideales</taxon>
        <taxon>Saccotheciaceae</taxon>
        <taxon>Aureobasidium</taxon>
    </lineage>
</organism>
<name>A0A074XWE8_AURPU</name>
<dbReference type="AlphaFoldDB" id="A0A074XWE8"/>
<reference evidence="1 2" key="1">
    <citation type="journal article" date="2014" name="BMC Genomics">
        <title>Genome sequencing of four Aureobasidium pullulans varieties: biotechnological potential, stress tolerance, and description of new species.</title>
        <authorList>
            <person name="Gostin Ar C."/>
            <person name="Ohm R.A."/>
            <person name="Kogej T."/>
            <person name="Sonjak S."/>
            <person name="Turk M."/>
            <person name="Zajc J."/>
            <person name="Zalar P."/>
            <person name="Grube M."/>
            <person name="Sun H."/>
            <person name="Han J."/>
            <person name="Sharma A."/>
            <person name="Chiniquy J."/>
            <person name="Ngan C.Y."/>
            <person name="Lipzen A."/>
            <person name="Barry K."/>
            <person name="Grigoriev I.V."/>
            <person name="Gunde-Cimerman N."/>
        </authorList>
    </citation>
    <scope>NUCLEOTIDE SEQUENCE [LARGE SCALE GENOMIC DNA]</scope>
    <source>
        <strain evidence="1 2">EXF-150</strain>
    </source>
</reference>
<dbReference type="Proteomes" id="UP000030706">
    <property type="component" value="Unassembled WGS sequence"/>
</dbReference>
<dbReference type="EMBL" id="KL584978">
    <property type="protein sequence ID" value="KEQ86217.1"/>
    <property type="molecule type" value="Genomic_DNA"/>
</dbReference>
<accession>A0A074XWE8</accession>
<keyword evidence="2" id="KW-1185">Reference proteome</keyword>
<protein>
    <submittedName>
        <fullName evidence="1">Uncharacterized protein</fullName>
    </submittedName>
</protein>
<proteinExistence type="predicted"/>
<dbReference type="GeneID" id="40741448"/>
<gene>
    <name evidence="1" type="ORF">M438DRAFT_173016</name>
</gene>
<dbReference type="RefSeq" id="XP_029762404.1">
    <property type="nucleotide sequence ID" value="XM_029899142.1"/>
</dbReference>
<evidence type="ECO:0000313" key="1">
    <source>
        <dbReference type="EMBL" id="KEQ86217.1"/>
    </source>
</evidence>
<evidence type="ECO:0000313" key="2">
    <source>
        <dbReference type="Proteomes" id="UP000030706"/>
    </source>
</evidence>
<dbReference type="HOGENOM" id="CLU_1695128_0_0_1"/>
<sequence>MTPHVTDLGVATCAVLSIIFRTWRGISRVALQDISLVLPGLLAHGCFHSAYLSLEQAQRFQSSAKQHYTKCCHWQEDDILEQQKTFLNKRMLCPSKRTTSHKSWPYLSAADDNRSNAFGRNFITALKFSDSLSQDSKTRAASTEVNHLVRNPRPC</sequence>